<proteinExistence type="predicted"/>
<accession>A0A1E5C0B9</accession>
<gene>
    <name evidence="1" type="ORF">A1OK_02800</name>
</gene>
<comment type="caution">
    <text evidence="1">The sequence shown here is derived from an EMBL/GenBank/DDBJ whole genome shotgun (WGS) entry which is preliminary data.</text>
</comment>
<evidence type="ECO:0000313" key="2">
    <source>
        <dbReference type="Proteomes" id="UP000095039"/>
    </source>
</evidence>
<dbReference type="AlphaFoldDB" id="A0A1E5C0B9"/>
<evidence type="ECO:0000313" key="1">
    <source>
        <dbReference type="EMBL" id="OEE58953.1"/>
    </source>
</evidence>
<sequence length="83" mass="9811">MIDYITKQRVTVELDENSCPVIEISNYSDMDQLDDILSEKFHLIYIYSTTTRLRKHGGERFHFSSLVDREELQKVLDSIDLNE</sequence>
<dbReference type="Proteomes" id="UP000095039">
    <property type="component" value="Unassembled WGS sequence"/>
</dbReference>
<reference evidence="1 2" key="1">
    <citation type="journal article" date="2012" name="Science">
        <title>Ecological populations of bacteria act as socially cohesive units of antibiotic production and resistance.</title>
        <authorList>
            <person name="Cordero O.X."/>
            <person name="Wildschutte H."/>
            <person name="Kirkup B."/>
            <person name="Proehl S."/>
            <person name="Ngo L."/>
            <person name="Hussain F."/>
            <person name="Le Roux F."/>
            <person name="Mincer T."/>
            <person name="Polz M.F."/>
        </authorList>
    </citation>
    <scope>NUCLEOTIDE SEQUENCE [LARGE SCALE GENOMIC DNA]</scope>
    <source>
        <strain evidence="1 2">FF-454</strain>
    </source>
</reference>
<protein>
    <submittedName>
        <fullName evidence="1">Uncharacterized protein</fullName>
    </submittedName>
</protein>
<organism evidence="1 2">
    <name type="scientific">Enterovibrio norvegicus FF-454</name>
    <dbReference type="NCBI Taxonomy" id="1185651"/>
    <lineage>
        <taxon>Bacteria</taxon>
        <taxon>Pseudomonadati</taxon>
        <taxon>Pseudomonadota</taxon>
        <taxon>Gammaproteobacteria</taxon>
        <taxon>Vibrionales</taxon>
        <taxon>Vibrionaceae</taxon>
        <taxon>Enterovibrio</taxon>
    </lineage>
</organism>
<name>A0A1E5C0B9_9GAMM</name>
<dbReference type="EMBL" id="AJWN02000090">
    <property type="protein sequence ID" value="OEE58953.1"/>
    <property type="molecule type" value="Genomic_DNA"/>
</dbReference>
<keyword evidence="2" id="KW-1185">Reference proteome</keyword>
<dbReference type="RefSeq" id="WP_016961181.1">
    <property type="nucleotide sequence ID" value="NZ_AJWN02000090.1"/>
</dbReference>